<name>A0A7S1GNU3_CYCTE</name>
<accession>A0A7S1GNU3</accession>
<keyword evidence="1" id="KW-0812">Transmembrane</keyword>
<reference evidence="2" key="1">
    <citation type="submission" date="2021-01" db="EMBL/GenBank/DDBJ databases">
        <authorList>
            <person name="Corre E."/>
            <person name="Pelletier E."/>
            <person name="Niang G."/>
            <person name="Scheremetjew M."/>
            <person name="Finn R."/>
            <person name="Kale V."/>
            <person name="Holt S."/>
            <person name="Cochrane G."/>
            <person name="Meng A."/>
            <person name="Brown T."/>
            <person name="Cohen L."/>
        </authorList>
    </citation>
    <scope>NUCLEOTIDE SEQUENCE</scope>
    <source>
        <strain evidence="2">ECT3854</strain>
    </source>
</reference>
<keyword evidence="1" id="KW-0472">Membrane</keyword>
<evidence type="ECO:0000313" key="2">
    <source>
        <dbReference type="EMBL" id="CAD8940335.1"/>
    </source>
</evidence>
<protein>
    <submittedName>
        <fullName evidence="2">Uncharacterized protein</fullName>
    </submittedName>
</protein>
<gene>
    <name evidence="2" type="ORF">CTEN0397_LOCUS11401</name>
</gene>
<keyword evidence="1" id="KW-1133">Transmembrane helix</keyword>
<organism evidence="2">
    <name type="scientific">Cyclophora tenuis</name>
    <name type="common">Marine diatom</name>
    <dbReference type="NCBI Taxonomy" id="216820"/>
    <lineage>
        <taxon>Eukaryota</taxon>
        <taxon>Sar</taxon>
        <taxon>Stramenopiles</taxon>
        <taxon>Ochrophyta</taxon>
        <taxon>Bacillariophyta</taxon>
        <taxon>Fragilariophyceae</taxon>
        <taxon>Fragilariophycidae</taxon>
        <taxon>Cyclophorales</taxon>
        <taxon>Cyclophoraceae</taxon>
        <taxon>Cyclophora</taxon>
    </lineage>
</organism>
<evidence type="ECO:0000256" key="1">
    <source>
        <dbReference type="SAM" id="Phobius"/>
    </source>
</evidence>
<dbReference type="EMBL" id="HBFW01017781">
    <property type="protein sequence ID" value="CAD8940335.1"/>
    <property type="molecule type" value="Transcribed_RNA"/>
</dbReference>
<proteinExistence type="predicted"/>
<feature type="transmembrane region" description="Helical" evidence="1">
    <location>
        <begin position="55"/>
        <end position="72"/>
    </location>
</feature>
<sequence>MASLTLTDGFVTPALNCCVAQTPVQSKPTTSLLNRRNSVSLYQSKGKDLSGTDRGLPIMIFVMFLVIWGFTIPPEFRRTYICSDRCVLDRQAPLCNDCKTPAELRAGIVEYYKNGGGIQWDFSVDPNSPFKL</sequence>
<dbReference type="AlphaFoldDB" id="A0A7S1GNU3"/>